<dbReference type="AlphaFoldDB" id="A0A1T4MQJ6"/>
<name>A0A1T4MQJ6_9FIRM</name>
<gene>
    <name evidence="1" type="ORF">SAMN02745973_01402</name>
</gene>
<dbReference type="Proteomes" id="UP000196365">
    <property type="component" value="Unassembled WGS sequence"/>
</dbReference>
<protein>
    <submittedName>
        <fullName evidence="1">Uncharacterized protein</fullName>
    </submittedName>
</protein>
<dbReference type="EMBL" id="FUWV01000008">
    <property type="protein sequence ID" value="SJZ69233.1"/>
    <property type="molecule type" value="Genomic_DNA"/>
</dbReference>
<organism evidence="1 2">
    <name type="scientific">Garciella nitratireducens DSM 15102</name>
    <dbReference type="NCBI Taxonomy" id="1121911"/>
    <lineage>
        <taxon>Bacteria</taxon>
        <taxon>Bacillati</taxon>
        <taxon>Bacillota</taxon>
        <taxon>Clostridia</taxon>
        <taxon>Eubacteriales</taxon>
        <taxon>Eubacteriaceae</taxon>
        <taxon>Garciella</taxon>
    </lineage>
</organism>
<proteinExistence type="predicted"/>
<keyword evidence="2" id="KW-1185">Reference proteome</keyword>
<sequence>MELSPNFYRWLVRPKMRSFFTAKNNSIKVTQTIQKIENI</sequence>
<evidence type="ECO:0000313" key="1">
    <source>
        <dbReference type="EMBL" id="SJZ69233.1"/>
    </source>
</evidence>
<evidence type="ECO:0000313" key="2">
    <source>
        <dbReference type="Proteomes" id="UP000196365"/>
    </source>
</evidence>
<reference evidence="1 2" key="1">
    <citation type="submission" date="2017-02" db="EMBL/GenBank/DDBJ databases">
        <authorList>
            <person name="Peterson S.W."/>
        </authorList>
    </citation>
    <scope>NUCLEOTIDE SEQUENCE [LARGE SCALE GENOMIC DNA]</scope>
    <source>
        <strain evidence="1 2">DSM 15102</strain>
    </source>
</reference>
<accession>A0A1T4MQJ6</accession>